<keyword evidence="1 3" id="KW-0413">Isomerase</keyword>
<dbReference type="CDD" id="cd03786">
    <property type="entry name" value="GTB_UDP-GlcNAc_2-Epimerase"/>
    <property type="match status" value="1"/>
</dbReference>
<dbReference type="Pfam" id="PF02350">
    <property type="entry name" value="Epimerase_2"/>
    <property type="match status" value="1"/>
</dbReference>
<dbReference type="GO" id="GO:0008761">
    <property type="term" value="F:UDP-N-acetylglucosamine 2-epimerase activity"/>
    <property type="evidence" value="ECO:0007669"/>
    <property type="project" value="UniProtKB-EC"/>
</dbReference>
<dbReference type="SUPFAM" id="SSF53756">
    <property type="entry name" value="UDP-Glycosyltransferase/glycogen phosphorylase"/>
    <property type="match status" value="1"/>
</dbReference>
<evidence type="ECO:0000313" key="3">
    <source>
        <dbReference type="EMBL" id="TMQ64258.1"/>
    </source>
</evidence>
<dbReference type="NCBIfam" id="TIGR00236">
    <property type="entry name" value="wecB"/>
    <property type="match status" value="1"/>
</dbReference>
<protein>
    <submittedName>
        <fullName evidence="3">UDP-N-acetylglucosamine 2-epimerase (Non-hydrolyzing)</fullName>
        <ecNumber evidence="3">5.1.3.14</ecNumber>
    </submittedName>
</protein>
<name>A0A538TKW8_UNCEI</name>
<dbReference type="PANTHER" id="PTHR43174:SF1">
    <property type="entry name" value="UDP-N-ACETYLGLUCOSAMINE 2-EPIMERASE"/>
    <property type="match status" value="1"/>
</dbReference>
<proteinExistence type="inferred from homology"/>
<dbReference type="EC" id="5.1.3.14" evidence="3"/>
<evidence type="ECO:0000259" key="2">
    <source>
        <dbReference type="Pfam" id="PF02350"/>
    </source>
</evidence>
<dbReference type="InterPro" id="IPR029767">
    <property type="entry name" value="WecB-like"/>
</dbReference>
<feature type="domain" description="UDP-N-acetylglucosamine 2-epimerase" evidence="2">
    <location>
        <begin position="10"/>
        <end position="342"/>
    </location>
</feature>
<evidence type="ECO:0000313" key="4">
    <source>
        <dbReference type="Proteomes" id="UP000317691"/>
    </source>
</evidence>
<organism evidence="3 4">
    <name type="scientific">Eiseniibacteriota bacterium</name>
    <dbReference type="NCBI Taxonomy" id="2212470"/>
    <lineage>
        <taxon>Bacteria</taxon>
        <taxon>Candidatus Eiseniibacteriota</taxon>
    </lineage>
</organism>
<evidence type="ECO:0000256" key="1">
    <source>
        <dbReference type="RuleBase" id="RU003513"/>
    </source>
</evidence>
<comment type="similarity">
    <text evidence="1">Belongs to the UDP-N-acetylglucosamine 2-epimerase family.</text>
</comment>
<dbReference type="InterPro" id="IPR003331">
    <property type="entry name" value="UDP_GlcNAc_Epimerase_2_dom"/>
</dbReference>
<dbReference type="EMBL" id="VBOZ01000025">
    <property type="protein sequence ID" value="TMQ64258.1"/>
    <property type="molecule type" value="Genomic_DNA"/>
</dbReference>
<gene>
    <name evidence="3" type="ORF">E6K79_08125</name>
</gene>
<accession>A0A538TKW8</accession>
<dbReference type="PANTHER" id="PTHR43174">
    <property type="entry name" value="UDP-N-ACETYLGLUCOSAMINE 2-EPIMERASE"/>
    <property type="match status" value="1"/>
</dbReference>
<dbReference type="Gene3D" id="3.40.50.2000">
    <property type="entry name" value="Glycogen Phosphorylase B"/>
    <property type="match status" value="2"/>
</dbReference>
<comment type="caution">
    <text evidence="3">The sequence shown here is derived from an EMBL/GenBank/DDBJ whole genome shotgun (WGS) entry which is preliminary data.</text>
</comment>
<sequence length="349" mass="37855">MKMAPILESLRPNPEIQPFLVHTGQHYDAEMSRVFFDELGLPEPDQNLEIGSGTHGRQTGQIMSAFDALLEGRSTSAVVVVGDVNSTMACGLVAVKRGIPLAHVEAGLRSWDRSMPEEINRLVTDAVSDLLFATSEDAVTNLAAEGIPASRVRLVGNPMIDTLRRNEPAARGKRTWERFGLSERGYALVTLHRPSNVDNSNNLRAILHALDELSRRIPILFPAHPRTLERIRRGDIRPGVALTLTRPVGYLDFLSLMTAARFVLTDSGGVQEETTALGVPCLTLRENTERPVTVSEGTNKILGADPAAIVSAAEELLQGGPPSPRFPALWDGHAGQRIAAELGEFLGCP</sequence>
<dbReference type="Proteomes" id="UP000317691">
    <property type="component" value="Unassembled WGS sequence"/>
</dbReference>
<reference evidence="3 4" key="1">
    <citation type="journal article" date="2019" name="Nat. Microbiol.">
        <title>Mediterranean grassland soil C-N compound turnover is dependent on rainfall and depth, and is mediated by genomically divergent microorganisms.</title>
        <authorList>
            <person name="Diamond S."/>
            <person name="Andeer P.F."/>
            <person name="Li Z."/>
            <person name="Crits-Christoph A."/>
            <person name="Burstein D."/>
            <person name="Anantharaman K."/>
            <person name="Lane K.R."/>
            <person name="Thomas B.C."/>
            <person name="Pan C."/>
            <person name="Northen T.R."/>
            <person name="Banfield J.F."/>
        </authorList>
    </citation>
    <scope>NUCLEOTIDE SEQUENCE [LARGE SCALE GENOMIC DNA]</scope>
    <source>
        <strain evidence="3">WS_9</strain>
    </source>
</reference>
<dbReference type="AlphaFoldDB" id="A0A538TKW8"/>